<dbReference type="GO" id="GO:0042391">
    <property type="term" value="P:regulation of membrane potential"/>
    <property type="evidence" value="ECO:0007669"/>
    <property type="project" value="InterPro"/>
</dbReference>
<dbReference type="Pfam" id="PF00999">
    <property type="entry name" value="Na_H_Exchanger"/>
    <property type="match status" value="1"/>
</dbReference>
<keyword evidence="8" id="KW-0406">Ion transport</keyword>
<dbReference type="STRING" id="1314781.A0A165GSB5"/>
<dbReference type="GO" id="GO:0120029">
    <property type="term" value="P:proton export across plasma membrane"/>
    <property type="evidence" value="ECO:0007669"/>
    <property type="project" value="InterPro"/>
</dbReference>
<protein>
    <recommendedName>
        <fullName evidence="12">Cation/H+ exchanger transmembrane domain-containing protein</fullName>
    </recommendedName>
</protein>
<feature type="transmembrane region" description="Helical" evidence="11">
    <location>
        <begin position="102"/>
        <end position="125"/>
    </location>
</feature>
<dbReference type="FunCoup" id="A0A165GSB5">
    <property type="interactions" value="93"/>
</dbReference>
<evidence type="ECO:0000256" key="8">
    <source>
        <dbReference type="ARBA" id="ARBA00023065"/>
    </source>
</evidence>
<keyword evidence="9 11" id="KW-0472">Membrane</keyword>
<evidence type="ECO:0000256" key="4">
    <source>
        <dbReference type="ARBA" id="ARBA00022449"/>
    </source>
</evidence>
<proteinExistence type="inferred from homology"/>
<feature type="transmembrane region" description="Helical" evidence="11">
    <location>
        <begin position="203"/>
        <end position="223"/>
    </location>
</feature>
<name>A0A165GSB5_EXIGL</name>
<keyword evidence="3" id="KW-0813">Transport</keyword>
<evidence type="ECO:0000256" key="6">
    <source>
        <dbReference type="ARBA" id="ARBA00022989"/>
    </source>
</evidence>
<dbReference type="InterPro" id="IPR006153">
    <property type="entry name" value="Cation/H_exchanger_TM"/>
</dbReference>
<dbReference type="GO" id="GO:0015385">
    <property type="term" value="F:sodium:proton antiporter activity"/>
    <property type="evidence" value="ECO:0007669"/>
    <property type="project" value="InterPro"/>
</dbReference>
<evidence type="ECO:0000256" key="1">
    <source>
        <dbReference type="ARBA" id="ARBA00004141"/>
    </source>
</evidence>
<dbReference type="InterPro" id="IPR038770">
    <property type="entry name" value="Na+/solute_symporter_sf"/>
</dbReference>
<dbReference type="EMBL" id="KV426038">
    <property type="protein sequence ID" value="KZV90940.1"/>
    <property type="molecule type" value="Genomic_DNA"/>
</dbReference>
<feature type="domain" description="Cation/H+ exchanger transmembrane" evidence="12">
    <location>
        <begin position="25"/>
        <end position="425"/>
    </location>
</feature>
<comment type="similarity">
    <text evidence="2">Belongs to the fungal Na(+)/H(+) exchanger family.</text>
</comment>
<reference evidence="13 14" key="1">
    <citation type="journal article" date="2016" name="Mol. Biol. Evol.">
        <title>Comparative Genomics of Early-Diverging Mushroom-Forming Fungi Provides Insights into the Origins of Lignocellulose Decay Capabilities.</title>
        <authorList>
            <person name="Nagy L.G."/>
            <person name="Riley R."/>
            <person name="Tritt A."/>
            <person name="Adam C."/>
            <person name="Daum C."/>
            <person name="Floudas D."/>
            <person name="Sun H."/>
            <person name="Yadav J.S."/>
            <person name="Pangilinan J."/>
            <person name="Larsson K.H."/>
            <person name="Matsuura K."/>
            <person name="Barry K."/>
            <person name="Labutti K."/>
            <person name="Kuo R."/>
            <person name="Ohm R.A."/>
            <person name="Bhattacharya S.S."/>
            <person name="Shirouzu T."/>
            <person name="Yoshinaga Y."/>
            <person name="Martin F.M."/>
            <person name="Grigoriev I.V."/>
            <person name="Hibbett D.S."/>
        </authorList>
    </citation>
    <scope>NUCLEOTIDE SEQUENCE [LARGE SCALE GENOMIC DNA]</scope>
    <source>
        <strain evidence="13 14">HHB12029</strain>
    </source>
</reference>
<evidence type="ECO:0000256" key="5">
    <source>
        <dbReference type="ARBA" id="ARBA00022692"/>
    </source>
</evidence>
<dbReference type="Proteomes" id="UP000077266">
    <property type="component" value="Unassembled WGS sequence"/>
</dbReference>
<keyword evidence="6 11" id="KW-1133">Transmembrane helix</keyword>
<dbReference type="GO" id="GO:0036376">
    <property type="term" value="P:sodium ion export across plasma membrane"/>
    <property type="evidence" value="ECO:0007669"/>
    <property type="project" value="InterPro"/>
</dbReference>
<feature type="transmembrane region" description="Helical" evidence="11">
    <location>
        <begin position="326"/>
        <end position="349"/>
    </location>
</feature>
<comment type="subcellular location">
    <subcellularLocation>
        <location evidence="1">Membrane</location>
        <topology evidence="1">Multi-pass membrane protein</topology>
    </subcellularLocation>
</comment>
<evidence type="ECO:0000256" key="2">
    <source>
        <dbReference type="ARBA" id="ARBA00005248"/>
    </source>
</evidence>
<dbReference type="OrthoDB" id="2190219at2759"/>
<evidence type="ECO:0000313" key="13">
    <source>
        <dbReference type="EMBL" id="KZV90940.1"/>
    </source>
</evidence>
<gene>
    <name evidence="13" type="ORF">EXIGLDRAFT_648780</name>
</gene>
<dbReference type="PANTHER" id="PTHR31382:SF4">
    <property type="entry name" value="NA(+)_H(+) ANTIPORTER"/>
    <property type="match status" value="1"/>
</dbReference>
<dbReference type="PANTHER" id="PTHR31382">
    <property type="entry name" value="NA(+)/H(+) ANTIPORTER"/>
    <property type="match status" value="1"/>
</dbReference>
<feature type="transmembrane region" description="Helical" evidence="11">
    <location>
        <begin position="12"/>
        <end position="30"/>
    </location>
</feature>
<evidence type="ECO:0000259" key="12">
    <source>
        <dbReference type="Pfam" id="PF00999"/>
    </source>
</evidence>
<dbReference type="InParanoid" id="A0A165GSB5"/>
<feature type="transmembrane region" description="Helical" evidence="11">
    <location>
        <begin position="403"/>
        <end position="425"/>
    </location>
</feature>
<evidence type="ECO:0000256" key="11">
    <source>
        <dbReference type="SAM" id="Phobius"/>
    </source>
</evidence>
<evidence type="ECO:0000256" key="9">
    <source>
        <dbReference type="ARBA" id="ARBA00023136"/>
    </source>
</evidence>
<evidence type="ECO:0000313" key="14">
    <source>
        <dbReference type="Proteomes" id="UP000077266"/>
    </source>
</evidence>
<feature type="transmembrane region" description="Helical" evidence="11">
    <location>
        <begin position="35"/>
        <end position="54"/>
    </location>
</feature>
<dbReference type="AlphaFoldDB" id="A0A165GSB5"/>
<keyword evidence="5 11" id="KW-0812">Transmembrane</keyword>
<sequence>MVQLVHVTDANLAYLTLGAFAVVFTAFSLLAREKLYIGEVVLGTAFGVIIGPYAAKIFDPRGWAADNNPVTLEIMRVVLAAGVFAIGVELPKSYLWRKRRSLLIMVVPTMAFGWVVSAGFMKLIFPRLNYVSCLVICSTLTPTDPILANAIINGKFAMKHVPKHLRLLLSAESAANDGLAYPFLSISMYLTLEARKGVAVEKWFLIGWLYEVVFGVVLGALIGRIFSYVMTYSRRRGFIDRESYVAQYIALALATVGIANLLGSDDLLAAFAAGSAISWDGDFNDQTEDMIFSSVIDLLLNCAAFIYLGAWLPFSSFNLPELGIVPWRLIVLFFAILAVRRLPILLMIYKWVPDIHNWREALFCGHFGPMGVGAVFISTLALTELPKPENPPQDQTDILALSIQPIVAFVVLGSIMIHGLSIPFFSLSRRVQTYSYTLSRTVTARSSGAAPEWLSSTRRAPGPSKPEDVELGATAAAGVQETEFPREKPAQRMSHERDIHIHESESRVRCFRCASHPPGADGLGCV</sequence>
<dbReference type="InterPro" id="IPR004712">
    <property type="entry name" value="Na+/H+_antiporter_fungi"/>
</dbReference>
<dbReference type="GO" id="GO:0030007">
    <property type="term" value="P:intracellular potassium ion homeostasis"/>
    <property type="evidence" value="ECO:0007669"/>
    <property type="project" value="TreeGrafter"/>
</dbReference>
<keyword evidence="14" id="KW-1185">Reference proteome</keyword>
<feature type="transmembrane region" description="Helical" evidence="11">
    <location>
        <begin position="361"/>
        <end position="383"/>
    </location>
</feature>
<accession>A0A165GSB5</accession>
<evidence type="ECO:0000256" key="7">
    <source>
        <dbReference type="ARBA" id="ARBA00023053"/>
    </source>
</evidence>
<feature type="transmembrane region" description="Helical" evidence="11">
    <location>
        <begin position="74"/>
        <end position="90"/>
    </location>
</feature>
<evidence type="ECO:0000256" key="3">
    <source>
        <dbReference type="ARBA" id="ARBA00022448"/>
    </source>
</evidence>
<keyword evidence="10" id="KW-0739">Sodium transport</keyword>
<evidence type="ECO:0000256" key="10">
    <source>
        <dbReference type="ARBA" id="ARBA00023201"/>
    </source>
</evidence>
<feature type="transmembrane region" description="Helical" evidence="11">
    <location>
        <begin position="295"/>
        <end position="314"/>
    </location>
</feature>
<dbReference type="GO" id="GO:0005886">
    <property type="term" value="C:plasma membrane"/>
    <property type="evidence" value="ECO:0007669"/>
    <property type="project" value="InterPro"/>
</dbReference>
<dbReference type="Gene3D" id="1.20.1530.20">
    <property type="match status" value="1"/>
</dbReference>
<organism evidence="13 14">
    <name type="scientific">Exidia glandulosa HHB12029</name>
    <dbReference type="NCBI Taxonomy" id="1314781"/>
    <lineage>
        <taxon>Eukaryota</taxon>
        <taxon>Fungi</taxon>
        <taxon>Dikarya</taxon>
        <taxon>Basidiomycota</taxon>
        <taxon>Agaricomycotina</taxon>
        <taxon>Agaricomycetes</taxon>
        <taxon>Auriculariales</taxon>
        <taxon>Exidiaceae</taxon>
        <taxon>Exidia</taxon>
    </lineage>
</organism>
<keyword evidence="4" id="KW-0050">Antiport</keyword>
<keyword evidence="7" id="KW-0915">Sodium</keyword>